<proteinExistence type="predicted"/>
<feature type="region of interest" description="Disordered" evidence="1">
    <location>
        <begin position="1"/>
        <end position="50"/>
    </location>
</feature>
<evidence type="ECO:0000313" key="3">
    <source>
        <dbReference type="Proteomes" id="UP000604825"/>
    </source>
</evidence>
<feature type="compositionally biased region" description="Low complexity" evidence="1">
    <location>
        <begin position="30"/>
        <end position="39"/>
    </location>
</feature>
<protein>
    <submittedName>
        <fullName evidence="2">Uncharacterized protein</fullName>
    </submittedName>
</protein>
<feature type="compositionally biased region" description="Acidic residues" evidence="1">
    <location>
        <begin position="1"/>
        <end position="13"/>
    </location>
</feature>
<evidence type="ECO:0000313" key="2">
    <source>
        <dbReference type="EMBL" id="CAD6249666.1"/>
    </source>
</evidence>
<dbReference type="Proteomes" id="UP000604825">
    <property type="component" value="Unassembled WGS sequence"/>
</dbReference>
<organism evidence="2 3">
    <name type="scientific">Miscanthus lutarioriparius</name>
    <dbReference type="NCBI Taxonomy" id="422564"/>
    <lineage>
        <taxon>Eukaryota</taxon>
        <taxon>Viridiplantae</taxon>
        <taxon>Streptophyta</taxon>
        <taxon>Embryophyta</taxon>
        <taxon>Tracheophyta</taxon>
        <taxon>Spermatophyta</taxon>
        <taxon>Magnoliopsida</taxon>
        <taxon>Liliopsida</taxon>
        <taxon>Poales</taxon>
        <taxon>Poaceae</taxon>
        <taxon>PACMAD clade</taxon>
        <taxon>Panicoideae</taxon>
        <taxon>Andropogonodae</taxon>
        <taxon>Andropogoneae</taxon>
        <taxon>Saccharinae</taxon>
        <taxon>Miscanthus</taxon>
    </lineage>
</organism>
<name>A0A811PUW0_9POAL</name>
<comment type="caution">
    <text evidence="2">The sequence shown here is derived from an EMBL/GenBank/DDBJ whole genome shotgun (WGS) entry which is preliminary data.</text>
</comment>
<evidence type="ECO:0000256" key="1">
    <source>
        <dbReference type="SAM" id="MobiDB-lite"/>
    </source>
</evidence>
<reference evidence="2" key="1">
    <citation type="submission" date="2020-10" db="EMBL/GenBank/DDBJ databases">
        <authorList>
            <person name="Han B."/>
            <person name="Lu T."/>
            <person name="Zhao Q."/>
            <person name="Huang X."/>
            <person name="Zhao Y."/>
        </authorList>
    </citation>
    <scope>NUCLEOTIDE SEQUENCE</scope>
</reference>
<sequence>MDNIGEDEHEEELDFHLGTADDSSSDDENMSLNSSLSSMGKDVGGDAQRDAPLVCDDVSYVHTNETQHLRMEEDGNCTYDQDIFTRMAAGVEMNNTLDEY</sequence>
<dbReference type="AlphaFoldDB" id="A0A811PUW0"/>
<keyword evidence="3" id="KW-1185">Reference proteome</keyword>
<gene>
    <name evidence="2" type="ORF">NCGR_LOCUS33479</name>
</gene>
<dbReference type="EMBL" id="CAJGYO010000008">
    <property type="protein sequence ID" value="CAD6249666.1"/>
    <property type="molecule type" value="Genomic_DNA"/>
</dbReference>
<accession>A0A811PUW0</accession>